<dbReference type="EMBL" id="WVIC01000009">
    <property type="protein sequence ID" value="NCJ06157.1"/>
    <property type="molecule type" value="Genomic_DNA"/>
</dbReference>
<dbReference type="EC" id="2.8.1.13" evidence="11"/>
<dbReference type="Proteomes" id="UP000607397">
    <property type="component" value="Unassembled WGS sequence"/>
</dbReference>
<keyword evidence="7 11" id="KW-0694">RNA-binding</keyword>
<evidence type="ECO:0000256" key="8">
    <source>
        <dbReference type="ARBA" id="ARBA00023157"/>
    </source>
</evidence>
<sequence>MNSKVVVGLSGGVDSSVAAASLRRQGYDVIGLTLWLMKGKGQCCSEGLVDAAQLCDEMGIPHHVVDTRDLFQTQIVDYLVSGYAQGITPLPCSQCNRTVKFSPMIRYARQELGADKIATGHYARIRFNSATQRYQLCRAVDRHKDQSYFLYDLDQDILAATLFPLGEQTKPETRRMAAELGLHTAEKPESQDLCLIEVHGSMQTFLDQYIQPRQGEIVDRQGNILGHHEGVHHYTIGQRKGLGVAAAQPLYVIGLDAVMNRVIVGDRNSAQQTECTVQRVNWVSIAEPNAPIHAEVQVRYRSQPVGVTVVPLVADASLGARVKLIFDEPQFGITPGQAAVWYDGEVLLGGGILERPPVSP</sequence>
<comment type="catalytic activity">
    <reaction evidence="9 11">
        <text>S-sulfanyl-L-cysteinyl-[protein] + uridine(34) in tRNA + AH2 + ATP = 2-thiouridine(34) in tRNA + L-cysteinyl-[protein] + A + AMP + diphosphate + H(+)</text>
        <dbReference type="Rhea" id="RHEA:47032"/>
        <dbReference type="Rhea" id="RHEA-COMP:10131"/>
        <dbReference type="Rhea" id="RHEA-COMP:11726"/>
        <dbReference type="Rhea" id="RHEA-COMP:11727"/>
        <dbReference type="Rhea" id="RHEA-COMP:11728"/>
        <dbReference type="ChEBI" id="CHEBI:13193"/>
        <dbReference type="ChEBI" id="CHEBI:15378"/>
        <dbReference type="ChEBI" id="CHEBI:17499"/>
        <dbReference type="ChEBI" id="CHEBI:29950"/>
        <dbReference type="ChEBI" id="CHEBI:30616"/>
        <dbReference type="ChEBI" id="CHEBI:33019"/>
        <dbReference type="ChEBI" id="CHEBI:61963"/>
        <dbReference type="ChEBI" id="CHEBI:65315"/>
        <dbReference type="ChEBI" id="CHEBI:87170"/>
        <dbReference type="ChEBI" id="CHEBI:456215"/>
        <dbReference type="EC" id="2.8.1.13"/>
    </reaction>
</comment>
<keyword evidence="1 11" id="KW-0963">Cytoplasm</keyword>
<keyword evidence="6 11" id="KW-0067">ATP-binding</keyword>
<keyword evidence="5 11" id="KW-0547">Nucleotide-binding</keyword>
<dbReference type="HAMAP" id="MF_00144">
    <property type="entry name" value="tRNA_thiouridyl_MnmA"/>
    <property type="match status" value="1"/>
</dbReference>
<feature type="site" description="Interaction with tRNA" evidence="11">
    <location>
        <position position="337"/>
    </location>
</feature>
<dbReference type="FunFam" id="2.30.30.280:FF:000001">
    <property type="entry name" value="tRNA-specific 2-thiouridylase MnmA"/>
    <property type="match status" value="1"/>
</dbReference>
<feature type="region of interest" description="Interaction with tRNA" evidence="11">
    <location>
        <begin position="299"/>
        <end position="300"/>
    </location>
</feature>
<dbReference type="SUPFAM" id="SSF52402">
    <property type="entry name" value="Adenine nucleotide alpha hydrolases-like"/>
    <property type="match status" value="1"/>
</dbReference>
<dbReference type="Pfam" id="PF03054">
    <property type="entry name" value="tRNA_Me_trans"/>
    <property type="match status" value="1"/>
</dbReference>
<evidence type="ECO:0000256" key="2">
    <source>
        <dbReference type="ARBA" id="ARBA00022555"/>
    </source>
</evidence>
<comment type="caution">
    <text evidence="14">The sequence shown here is derived from an EMBL/GenBank/DDBJ whole genome shotgun (WGS) entry which is preliminary data.</text>
</comment>
<dbReference type="FunFam" id="3.40.50.620:FF:000302">
    <property type="entry name" value="tRNA-specific 2-thiouridylase MnmA"/>
    <property type="match status" value="1"/>
</dbReference>
<keyword evidence="15" id="KW-1185">Reference proteome</keyword>
<dbReference type="InterPro" id="IPR014729">
    <property type="entry name" value="Rossmann-like_a/b/a_fold"/>
</dbReference>
<dbReference type="Gene3D" id="3.40.50.620">
    <property type="entry name" value="HUPs"/>
    <property type="match status" value="1"/>
</dbReference>
<feature type="active site" description="Nucleophile" evidence="11">
    <location>
        <position position="95"/>
    </location>
</feature>
<evidence type="ECO:0000313" key="14">
    <source>
        <dbReference type="EMBL" id="NCJ06157.1"/>
    </source>
</evidence>
<dbReference type="GO" id="GO:0103016">
    <property type="term" value="F:tRNA-uridine 2-sulfurtransferase activity"/>
    <property type="evidence" value="ECO:0007669"/>
    <property type="project" value="UniProtKB-EC"/>
</dbReference>
<dbReference type="PANTHER" id="PTHR11933:SF5">
    <property type="entry name" value="MITOCHONDRIAL TRNA-SPECIFIC 2-THIOURIDYLASE 1"/>
    <property type="match status" value="1"/>
</dbReference>
<evidence type="ECO:0000313" key="15">
    <source>
        <dbReference type="Proteomes" id="UP000607397"/>
    </source>
</evidence>
<dbReference type="Pfam" id="PF20259">
    <property type="entry name" value="tRNA_Me_trans_M"/>
    <property type="match status" value="1"/>
</dbReference>
<keyword evidence="4 11" id="KW-0819">tRNA processing</keyword>
<reference evidence="14" key="1">
    <citation type="submission" date="2019-12" db="EMBL/GenBank/DDBJ databases">
        <title>High-Quality draft genome sequences of three cyanobacteria isolated from the limestone walls of the Old Cathedral of Coimbra.</title>
        <authorList>
            <person name="Tiago I."/>
            <person name="Soares F."/>
            <person name="Portugal A."/>
        </authorList>
    </citation>
    <scope>NUCLEOTIDE SEQUENCE [LARGE SCALE GENOMIC DNA]</scope>
    <source>
        <strain evidence="14">C</strain>
    </source>
</reference>
<gene>
    <name evidence="11 14" type="primary">mnmA</name>
    <name evidence="14" type="ORF">GS597_06420</name>
</gene>
<evidence type="ECO:0000259" key="13">
    <source>
        <dbReference type="Pfam" id="PF20259"/>
    </source>
</evidence>
<evidence type="ECO:0000256" key="9">
    <source>
        <dbReference type="ARBA" id="ARBA00051542"/>
    </source>
</evidence>
<dbReference type="GO" id="GO:0005737">
    <property type="term" value="C:cytoplasm"/>
    <property type="evidence" value="ECO:0007669"/>
    <property type="project" value="UniProtKB-SubCell"/>
</dbReference>
<comment type="similarity">
    <text evidence="11">Belongs to the MnmA/TRMU family.</text>
</comment>
<feature type="domain" description="tRNA-specific 2-thiouridylase MnmA-like C-terminal" evidence="12">
    <location>
        <begin position="273"/>
        <end position="352"/>
    </location>
</feature>
<accession>A0A8K1ZYS7</accession>
<dbReference type="Gene3D" id="2.40.30.10">
    <property type="entry name" value="Translation factors"/>
    <property type="match status" value="1"/>
</dbReference>
<dbReference type="InterPro" id="IPR023382">
    <property type="entry name" value="MnmA-like_central_sf"/>
</dbReference>
<dbReference type="PANTHER" id="PTHR11933">
    <property type="entry name" value="TRNA 5-METHYLAMINOMETHYL-2-THIOURIDYLATE -METHYLTRANSFERASE"/>
    <property type="match status" value="1"/>
</dbReference>
<evidence type="ECO:0000256" key="5">
    <source>
        <dbReference type="ARBA" id="ARBA00022741"/>
    </source>
</evidence>
<dbReference type="NCBIfam" id="TIGR00420">
    <property type="entry name" value="trmU"/>
    <property type="match status" value="1"/>
</dbReference>
<dbReference type="GO" id="GO:0005524">
    <property type="term" value="F:ATP binding"/>
    <property type="evidence" value="ECO:0007669"/>
    <property type="project" value="UniProtKB-KW"/>
</dbReference>
<feature type="active site" description="Cysteine persulfide intermediate" evidence="11">
    <location>
        <position position="194"/>
    </location>
</feature>
<dbReference type="InterPro" id="IPR046884">
    <property type="entry name" value="MnmA-like_central"/>
</dbReference>
<dbReference type="AlphaFoldDB" id="A0A8K1ZYS7"/>
<dbReference type="GO" id="GO:0002143">
    <property type="term" value="P:tRNA wobble position uridine thiolation"/>
    <property type="evidence" value="ECO:0007669"/>
    <property type="project" value="TreeGrafter"/>
</dbReference>
<organism evidence="14 15">
    <name type="scientific">Petrachloros mirabilis ULC683</name>
    <dbReference type="NCBI Taxonomy" id="2781853"/>
    <lineage>
        <taxon>Bacteria</taxon>
        <taxon>Bacillati</taxon>
        <taxon>Cyanobacteriota</taxon>
        <taxon>Cyanophyceae</taxon>
        <taxon>Synechococcales</taxon>
        <taxon>Petrachlorosaceae</taxon>
        <taxon>Petrachloros</taxon>
        <taxon>Petrachloros mirabilis</taxon>
    </lineage>
</organism>
<feature type="binding site" evidence="11">
    <location>
        <position position="120"/>
    </location>
    <ligand>
        <name>ATP</name>
        <dbReference type="ChEBI" id="CHEBI:30616"/>
    </ligand>
</feature>
<dbReference type="RefSeq" id="WP_161824631.1">
    <property type="nucleotide sequence ID" value="NZ_WVIC01000009.1"/>
</dbReference>
<feature type="binding site" evidence="11">
    <location>
        <position position="34"/>
    </location>
    <ligand>
        <name>ATP</name>
        <dbReference type="ChEBI" id="CHEBI:30616"/>
    </ligand>
</feature>
<evidence type="ECO:0000256" key="10">
    <source>
        <dbReference type="ARBA" id="ARBA00056575"/>
    </source>
</evidence>
<evidence type="ECO:0000259" key="12">
    <source>
        <dbReference type="Pfam" id="PF20258"/>
    </source>
</evidence>
<evidence type="ECO:0000256" key="1">
    <source>
        <dbReference type="ARBA" id="ARBA00022490"/>
    </source>
</evidence>
<proteinExistence type="inferred from homology"/>
<feature type="region of interest" description="Interaction with tRNA" evidence="11">
    <location>
        <begin position="144"/>
        <end position="146"/>
    </location>
</feature>
<feature type="site" description="Interaction with tRNA" evidence="11">
    <location>
        <position position="121"/>
    </location>
</feature>
<keyword evidence="3 11" id="KW-0808">Transferase</keyword>
<dbReference type="InterPro" id="IPR004506">
    <property type="entry name" value="MnmA-like"/>
</dbReference>
<dbReference type="InterPro" id="IPR046885">
    <property type="entry name" value="MnmA-like_C"/>
</dbReference>
<feature type="binding site" evidence="11">
    <location>
        <begin position="8"/>
        <end position="15"/>
    </location>
    <ligand>
        <name>ATP</name>
        <dbReference type="ChEBI" id="CHEBI:30616"/>
    </ligand>
</feature>
<dbReference type="CDD" id="cd01998">
    <property type="entry name" value="MnmA_TRMU-like"/>
    <property type="match status" value="1"/>
</dbReference>
<dbReference type="Pfam" id="PF20258">
    <property type="entry name" value="tRNA_Me_trans_C"/>
    <property type="match status" value="1"/>
</dbReference>
<feature type="domain" description="tRNA-specific 2-thiouridylase MnmA-like central" evidence="13">
    <location>
        <begin position="203"/>
        <end position="266"/>
    </location>
</feature>
<keyword evidence="2 11" id="KW-0820">tRNA-binding</keyword>
<comment type="function">
    <text evidence="10 11">Catalyzes the 2-thiolation of uridine at the wobble position (U34) of tRNA, leading to the formation of s(2)U34.</text>
</comment>
<evidence type="ECO:0000256" key="4">
    <source>
        <dbReference type="ARBA" id="ARBA00022694"/>
    </source>
</evidence>
<name>A0A8K1ZYS7_9CYAN</name>
<keyword evidence="8" id="KW-1015">Disulfide bond</keyword>
<evidence type="ECO:0000256" key="6">
    <source>
        <dbReference type="ARBA" id="ARBA00022840"/>
    </source>
</evidence>
<evidence type="ECO:0000256" key="7">
    <source>
        <dbReference type="ARBA" id="ARBA00022884"/>
    </source>
</evidence>
<dbReference type="NCBIfam" id="NF001138">
    <property type="entry name" value="PRK00143.1"/>
    <property type="match status" value="1"/>
</dbReference>
<comment type="subcellular location">
    <subcellularLocation>
        <location evidence="11">Cytoplasm</location>
    </subcellularLocation>
</comment>
<evidence type="ECO:0000256" key="3">
    <source>
        <dbReference type="ARBA" id="ARBA00022679"/>
    </source>
</evidence>
<comment type="caution">
    <text evidence="11">Lacks conserved residue(s) required for the propagation of feature annotation.</text>
</comment>
<protein>
    <recommendedName>
        <fullName evidence="11">tRNA-specific 2-thiouridylase MnmA</fullName>
        <ecNumber evidence="11">2.8.1.13</ecNumber>
    </recommendedName>
</protein>
<dbReference type="GO" id="GO:0000049">
    <property type="term" value="F:tRNA binding"/>
    <property type="evidence" value="ECO:0007669"/>
    <property type="project" value="UniProtKB-KW"/>
</dbReference>
<dbReference type="Gene3D" id="2.30.30.280">
    <property type="entry name" value="Adenine nucleotide alpha hydrolases-like domains"/>
    <property type="match status" value="1"/>
</dbReference>
<evidence type="ECO:0000256" key="11">
    <source>
        <dbReference type="HAMAP-Rule" id="MF_00144"/>
    </source>
</evidence>